<accession>A0A812MU78</accession>
<name>A0A812MU78_9DINO</name>
<dbReference type="EMBL" id="CAJNJA010011742">
    <property type="protein sequence ID" value="CAE7278571.1"/>
    <property type="molecule type" value="Genomic_DNA"/>
</dbReference>
<protein>
    <submittedName>
        <fullName evidence="1">Uncharacterized protein</fullName>
    </submittedName>
</protein>
<dbReference type="AlphaFoldDB" id="A0A812MU78"/>
<gene>
    <name evidence="1" type="ORF">SNEC2469_LOCUS6777</name>
</gene>
<feature type="non-terminal residue" evidence="1">
    <location>
        <position position="1"/>
    </location>
</feature>
<keyword evidence="2" id="KW-1185">Reference proteome</keyword>
<dbReference type="Proteomes" id="UP000601435">
    <property type="component" value="Unassembled WGS sequence"/>
</dbReference>
<organism evidence="1 2">
    <name type="scientific">Symbiodinium necroappetens</name>
    <dbReference type="NCBI Taxonomy" id="1628268"/>
    <lineage>
        <taxon>Eukaryota</taxon>
        <taxon>Sar</taxon>
        <taxon>Alveolata</taxon>
        <taxon>Dinophyceae</taxon>
        <taxon>Suessiales</taxon>
        <taxon>Symbiodiniaceae</taxon>
        <taxon>Symbiodinium</taxon>
    </lineage>
</organism>
<proteinExistence type="predicted"/>
<evidence type="ECO:0000313" key="1">
    <source>
        <dbReference type="EMBL" id="CAE7278571.1"/>
    </source>
</evidence>
<evidence type="ECO:0000313" key="2">
    <source>
        <dbReference type="Proteomes" id="UP000601435"/>
    </source>
</evidence>
<sequence length="555" mass="64034">MQRAELEESGELVLTDSAGNSCELPLSLDPDVKEALAAGLQAACGGRADWSTLAASWRPDEQVHEASIRPKQTGDELVYATRDRQLQRCLRLWQAATAERQVLDMAWVAWQLFHSSLCLLRLRRCFWLWRRQKAWRSEGGVVKQVIASWRQRASLATAALPLRAWHGLLCRRRRWRPFGACLLDRWRSATFEARGMKRKGLAAWKRSLQLARRCRLRKALTAWHFVQMLRRQRLQLAEAVHRSWASAVDARKSFAIRMRHFWRCCERSLVLAAEANARVAARCLSAWRRELERRARRRRRHAAGLQAIRLQPLRRAFRGLHAACRFQGRQRQLVQVLNNLTHLAAGQLLGPQRQAVLGRWAFVRTRCAFARLCVPGRVAARARDVALARQSLAWEVLVENISTSQRHKAGLFRLQQLMLLRGFLALLAGPRRARDQAAERESRVEGLRHRSLERLALVFLLAWNRAAKRSCLSDYLLRWRRSAAISRTCRSDAGAAEVWRRWACRAVQGRRRFLSAASFAHRRALQRAFGHWAVAKHCGCLRRWALQVPRYCAAT</sequence>
<dbReference type="OrthoDB" id="431963at2759"/>
<comment type="caution">
    <text evidence="1">The sequence shown here is derived from an EMBL/GenBank/DDBJ whole genome shotgun (WGS) entry which is preliminary data.</text>
</comment>
<reference evidence="1" key="1">
    <citation type="submission" date="2021-02" db="EMBL/GenBank/DDBJ databases">
        <authorList>
            <person name="Dougan E. K."/>
            <person name="Rhodes N."/>
            <person name="Thang M."/>
            <person name="Chan C."/>
        </authorList>
    </citation>
    <scope>NUCLEOTIDE SEQUENCE</scope>
</reference>